<sequence>MKMHVVVLVVLLAALGLGSGMARAQEQTSTVTPEACQTYVDRYGTPAGDAAITFQGGSMEAQQVAFCLSLSFRAGRDGTSLEQAFSALADTNQDRAVDVAELESYFLAARNGEPALAGSPTVDSARSPATPEPAAPVAAGGVSGAAGAGDETAAGEPATVGSSSDRQPLILGAIAIVAVAAGLAAFRGLTGRRRA</sequence>
<name>A0A6J4I426_9CHLR</name>
<dbReference type="AlphaFoldDB" id="A0A6J4I426"/>
<organism evidence="4">
    <name type="scientific">uncultured Chloroflexia bacterium</name>
    <dbReference type="NCBI Taxonomy" id="1672391"/>
    <lineage>
        <taxon>Bacteria</taxon>
        <taxon>Bacillati</taxon>
        <taxon>Chloroflexota</taxon>
        <taxon>Chloroflexia</taxon>
        <taxon>environmental samples</taxon>
    </lineage>
</organism>
<gene>
    <name evidence="4" type="ORF">AVDCRST_MAG26-1409</name>
</gene>
<feature type="region of interest" description="Disordered" evidence="1">
    <location>
        <begin position="117"/>
        <end position="163"/>
    </location>
</feature>
<dbReference type="InterPro" id="IPR018247">
    <property type="entry name" value="EF_Hand_1_Ca_BS"/>
</dbReference>
<dbReference type="EMBL" id="CADCTK010000331">
    <property type="protein sequence ID" value="CAA9240470.1"/>
    <property type="molecule type" value="Genomic_DNA"/>
</dbReference>
<keyword evidence="2" id="KW-0472">Membrane</keyword>
<evidence type="ECO:0000256" key="1">
    <source>
        <dbReference type="SAM" id="MobiDB-lite"/>
    </source>
</evidence>
<feature type="transmembrane region" description="Helical" evidence="2">
    <location>
        <begin position="169"/>
        <end position="189"/>
    </location>
</feature>
<keyword evidence="3" id="KW-0732">Signal</keyword>
<evidence type="ECO:0000256" key="2">
    <source>
        <dbReference type="SAM" id="Phobius"/>
    </source>
</evidence>
<feature type="chain" id="PRO_5027036159" description="EF-hand domain-containing protein" evidence="3">
    <location>
        <begin position="25"/>
        <end position="195"/>
    </location>
</feature>
<evidence type="ECO:0000256" key="3">
    <source>
        <dbReference type="SAM" id="SignalP"/>
    </source>
</evidence>
<dbReference type="PROSITE" id="PS00018">
    <property type="entry name" value="EF_HAND_1"/>
    <property type="match status" value="1"/>
</dbReference>
<keyword evidence="2" id="KW-1133">Transmembrane helix</keyword>
<proteinExistence type="predicted"/>
<protein>
    <recommendedName>
        <fullName evidence="5">EF-hand domain-containing protein</fullName>
    </recommendedName>
</protein>
<accession>A0A6J4I426</accession>
<evidence type="ECO:0008006" key="5">
    <source>
        <dbReference type="Google" id="ProtNLM"/>
    </source>
</evidence>
<feature type="signal peptide" evidence="3">
    <location>
        <begin position="1"/>
        <end position="24"/>
    </location>
</feature>
<evidence type="ECO:0000313" key="4">
    <source>
        <dbReference type="EMBL" id="CAA9240470.1"/>
    </source>
</evidence>
<reference evidence="4" key="1">
    <citation type="submission" date="2020-02" db="EMBL/GenBank/DDBJ databases">
        <authorList>
            <person name="Meier V. D."/>
        </authorList>
    </citation>
    <scope>NUCLEOTIDE SEQUENCE</scope>
    <source>
        <strain evidence="4">AVDCRST_MAG26</strain>
    </source>
</reference>
<keyword evidence="2" id="KW-0812">Transmembrane</keyword>
<feature type="compositionally biased region" description="Low complexity" evidence="1">
    <location>
        <begin position="148"/>
        <end position="159"/>
    </location>
</feature>